<comment type="caution">
    <text evidence="3">The sequence shown here is derived from an EMBL/GenBank/DDBJ whole genome shotgun (WGS) entry which is preliminary data.</text>
</comment>
<dbReference type="PANTHER" id="PTHR43617">
    <property type="entry name" value="L-AMINO ACID N-ACETYLTRANSFERASE"/>
    <property type="match status" value="1"/>
</dbReference>
<dbReference type="InterPro" id="IPR000182">
    <property type="entry name" value="GNAT_dom"/>
</dbReference>
<organism evidence="3 4">
    <name type="scientific">Massilicoli timonensis</name>
    <dbReference type="NCBI Taxonomy" id="2015901"/>
    <lineage>
        <taxon>Bacteria</taxon>
        <taxon>Bacillati</taxon>
        <taxon>Bacillota</taxon>
        <taxon>Erysipelotrichia</taxon>
        <taxon>Erysipelotrichales</taxon>
        <taxon>Erysipelotrichaceae</taxon>
        <taxon>Massilicoli</taxon>
    </lineage>
</organism>
<dbReference type="SUPFAM" id="SSF55729">
    <property type="entry name" value="Acyl-CoA N-acyltransferases (Nat)"/>
    <property type="match status" value="1"/>
</dbReference>
<dbReference type="RefSeq" id="WP_102266304.1">
    <property type="nucleotide sequence ID" value="NZ_CALVCM010000032.1"/>
</dbReference>
<sequence length="150" mass="17444">MIRRMKPSDLMEIEQIEKRSFSSKWQKEHFLYELSENDYAYLYVVEVNGRVVAYIDFWITFDICQLASIAVHPAFRRAGHAHALMQQMISDAINANCDNISLEVRISNLPAQKLYESFGFMQVNVRKGYYSDNQEDALLLVKPLGVMINE</sequence>
<dbReference type="InterPro" id="IPR050276">
    <property type="entry name" value="MshD_Acetyltransferase"/>
</dbReference>
<reference evidence="3 4" key="1">
    <citation type="submission" date="2022-06" db="EMBL/GenBank/DDBJ databases">
        <title>Isolation of gut microbiota from human fecal samples.</title>
        <authorList>
            <person name="Pamer E.G."/>
            <person name="Barat B."/>
            <person name="Waligurski E."/>
            <person name="Medina S."/>
            <person name="Paddock L."/>
            <person name="Mostad J."/>
        </authorList>
    </citation>
    <scope>NUCLEOTIDE SEQUENCE [LARGE SCALE GENOMIC DNA]</scope>
    <source>
        <strain evidence="3 4">DFI.6.1</strain>
    </source>
</reference>
<dbReference type="PROSITE" id="PS51186">
    <property type="entry name" value="GNAT"/>
    <property type="match status" value="1"/>
</dbReference>
<comment type="similarity">
    <text evidence="1">Belongs to the acetyltransferase family. RimI subfamily.</text>
</comment>
<keyword evidence="3" id="KW-0689">Ribosomal protein</keyword>
<dbReference type="EMBL" id="JANGCH010000007">
    <property type="protein sequence ID" value="MCQ5121812.1"/>
    <property type="molecule type" value="Genomic_DNA"/>
</dbReference>
<name>A0ABT1SKQ7_9FIRM</name>
<dbReference type="Gene3D" id="3.40.630.30">
    <property type="match status" value="1"/>
</dbReference>
<keyword evidence="3" id="KW-0808">Transferase</keyword>
<keyword evidence="1" id="KW-0963">Cytoplasm</keyword>
<proteinExistence type="inferred from homology"/>
<accession>A0ABT1SKQ7</accession>
<comment type="function">
    <text evidence="1">Acetylates the N-terminal alanine of ribosomal protein bS18.</text>
</comment>
<dbReference type="GO" id="GO:0008999">
    <property type="term" value="F:protein-N-terminal-alanine acetyltransferase activity"/>
    <property type="evidence" value="ECO:0007669"/>
    <property type="project" value="UniProtKB-EC"/>
</dbReference>
<feature type="domain" description="N-acetyltransferase" evidence="2">
    <location>
        <begin position="1"/>
        <end position="145"/>
    </location>
</feature>
<dbReference type="CDD" id="cd04301">
    <property type="entry name" value="NAT_SF"/>
    <property type="match status" value="1"/>
</dbReference>
<dbReference type="EC" id="2.3.1.266" evidence="1"/>
<comment type="catalytic activity">
    <reaction evidence="1">
        <text>N-terminal L-alanyl-[ribosomal protein bS18] + acetyl-CoA = N-terminal N(alpha)-acetyl-L-alanyl-[ribosomal protein bS18] + CoA + H(+)</text>
        <dbReference type="Rhea" id="RHEA:43756"/>
        <dbReference type="Rhea" id="RHEA-COMP:10676"/>
        <dbReference type="Rhea" id="RHEA-COMP:10677"/>
        <dbReference type="ChEBI" id="CHEBI:15378"/>
        <dbReference type="ChEBI" id="CHEBI:57287"/>
        <dbReference type="ChEBI" id="CHEBI:57288"/>
        <dbReference type="ChEBI" id="CHEBI:64718"/>
        <dbReference type="ChEBI" id="CHEBI:83683"/>
        <dbReference type="EC" id="2.3.1.266"/>
    </reaction>
</comment>
<protein>
    <recommendedName>
        <fullName evidence="1">[Ribosomal protein bS18]-alanine N-acetyltransferase</fullName>
        <ecNumber evidence="1">2.3.1.266</ecNumber>
    </recommendedName>
</protein>
<comment type="subcellular location">
    <subcellularLocation>
        <location evidence="1">Cytoplasm</location>
    </subcellularLocation>
</comment>
<evidence type="ECO:0000259" key="2">
    <source>
        <dbReference type="PROSITE" id="PS51186"/>
    </source>
</evidence>
<dbReference type="Proteomes" id="UP001524435">
    <property type="component" value="Unassembled WGS sequence"/>
</dbReference>
<evidence type="ECO:0000313" key="4">
    <source>
        <dbReference type="Proteomes" id="UP001524435"/>
    </source>
</evidence>
<dbReference type="GO" id="GO:0005840">
    <property type="term" value="C:ribosome"/>
    <property type="evidence" value="ECO:0007669"/>
    <property type="project" value="UniProtKB-KW"/>
</dbReference>
<evidence type="ECO:0000313" key="3">
    <source>
        <dbReference type="EMBL" id="MCQ5121812.1"/>
    </source>
</evidence>
<dbReference type="InterPro" id="IPR016181">
    <property type="entry name" value="Acyl_CoA_acyltransferase"/>
</dbReference>
<dbReference type="Pfam" id="PF00583">
    <property type="entry name" value="Acetyltransf_1"/>
    <property type="match status" value="1"/>
</dbReference>
<dbReference type="NCBIfam" id="TIGR01575">
    <property type="entry name" value="rimI"/>
    <property type="match status" value="1"/>
</dbReference>
<keyword evidence="3" id="KW-0687">Ribonucleoprotein</keyword>
<dbReference type="InterPro" id="IPR006464">
    <property type="entry name" value="AcTrfase_RimI/Ard1"/>
</dbReference>
<keyword evidence="3" id="KW-0012">Acyltransferase</keyword>
<keyword evidence="4" id="KW-1185">Reference proteome</keyword>
<evidence type="ECO:0000256" key="1">
    <source>
        <dbReference type="RuleBase" id="RU363094"/>
    </source>
</evidence>
<dbReference type="PANTHER" id="PTHR43617:SF20">
    <property type="entry name" value="N-ALPHA-ACETYLTRANSFERASE RIMI"/>
    <property type="match status" value="1"/>
</dbReference>
<gene>
    <name evidence="3" type="primary">rimI</name>
    <name evidence="3" type="ORF">NE663_06000</name>
</gene>